<reference evidence="9 10" key="1">
    <citation type="journal article" date="2015" name="Parasit. Vectors">
        <title>Draft genome of the scabies mite.</title>
        <authorList>
            <person name="Rider S.D.Jr."/>
            <person name="Morgan M.S."/>
            <person name="Arlian L.G."/>
        </authorList>
    </citation>
    <scope>NUCLEOTIDE SEQUENCE [LARGE SCALE GENOMIC DNA]</scope>
    <source>
        <strain evidence="9">Arlian Lab</strain>
    </source>
</reference>
<dbReference type="SUPFAM" id="SSF52540">
    <property type="entry name" value="P-loop containing nucleoside triphosphate hydrolases"/>
    <property type="match status" value="1"/>
</dbReference>
<dbReference type="FunFam" id="2.40.30.10:FF:000009">
    <property type="entry name" value="Eukaryotic translation initiation factor 2 subunit gamma"/>
    <property type="match status" value="1"/>
</dbReference>
<dbReference type="PANTHER" id="PTHR42854">
    <property type="entry name" value="EUKARYOTIC TRANSLATION INITIATION FACTOR 2 SUBUNIT 3 FAMILY MEMBER"/>
    <property type="match status" value="1"/>
</dbReference>
<dbReference type="CDD" id="cd15490">
    <property type="entry name" value="eIF2_gamma_III"/>
    <property type="match status" value="1"/>
</dbReference>
<dbReference type="Gene3D" id="2.40.30.10">
    <property type="entry name" value="Translation factors"/>
    <property type="match status" value="2"/>
</dbReference>
<dbReference type="EC" id="3.6.5.3" evidence="2"/>
<comment type="catalytic activity">
    <reaction evidence="8">
        <text>GTP + H2O = GDP + phosphate + H(+)</text>
        <dbReference type="Rhea" id="RHEA:19669"/>
        <dbReference type="ChEBI" id="CHEBI:15377"/>
        <dbReference type="ChEBI" id="CHEBI:15378"/>
        <dbReference type="ChEBI" id="CHEBI:37565"/>
        <dbReference type="ChEBI" id="CHEBI:43474"/>
        <dbReference type="ChEBI" id="CHEBI:58189"/>
        <dbReference type="EC" id="3.6.5.3"/>
    </reaction>
</comment>
<dbReference type="InterPro" id="IPR027417">
    <property type="entry name" value="P-loop_NTPase"/>
</dbReference>
<comment type="caution">
    <text evidence="9">The sequence shown here is derived from an EMBL/GenBank/DDBJ whole genome shotgun (WGS) entry which is preliminary data.</text>
</comment>
<dbReference type="InterPro" id="IPR044128">
    <property type="entry name" value="eIF2g_GTP-bd"/>
</dbReference>
<dbReference type="InterPro" id="IPR050543">
    <property type="entry name" value="eIF2G"/>
</dbReference>
<evidence type="ECO:0000256" key="2">
    <source>
        <dbReference type="ARBA" id="ARBA00011986"/>
    </source>
</evidence>
<dbReference type="Proteomes" id="UP000616769">
    <property type="component" value="Unassembled WGS sequence"/>
</dbReference>
<dbReference type="InterPro" id="IPR044127">
    <property type="entry name" value="eIF2g_dom_2"/>
</dbReference>
<name>A0A132AL12_SARSC</name>
<dbReference type="InterPro" id="IPR009000">
    <property type="entry name" value="Transl_B-barrel_sf"/>
</dbReference>
<evidence type="ECO:0000256" key="6">
    <source>
        <dbReference type="ARBA" id="ARBA00022917"/>
    </source>
</evidence>
<dbReference type="CDD" id="cd01888">
    <property type="entry name" value="eIF2_gamma"/>
    <property type="match status" value="1"/>
</dbReference>
<keyword evidence="3 9" id="KW-0396">Initiation factor</keyword>
<dbReference type="CDD" id="cd03688">
    <property type="entry name" value="eIF2_gamma_II"/>
    <property type="match status" value="1"/>
</dbReference>
<dbReference type="GO" id="GO:0005829">
    <property type="term" value="C:cytosol"/>
    <property type="evidence" value="ECO:0007669"/>
    <property type="project" value="TreeGrafter"/>
</dbReference>
<dbReference type="VEuPathDB" id="VectorBase:SSCA003032"/>
<accession>A0A132AL12</accession>
<keyword evidence="4" id="KW-0547">Nucleotide-binding</keyword>
<organism evidence="9 10">
    <name type="scientific">Sarcoptes scabiei</name>
    <name type="common">Itch mite</name>
    <name type="synonym">Acarus scabiei</name>
    <dbReference type="NCBI Taxonomy" id="52283"/>
    <lineage>
        <taxon>Eukaryota</taxon>
        <taxon>Metazoa</taxon>
        <taxon>Ecdysozoa</taxon>
        <taxon>Arthropoda</taxon>
        <taxon>Chelicerata</taxon>
        <taxon>Arachnida</taxon>
        <taxon>Acari</taxon>
        <taxon>Acariformes</taxon>
        <taxon>Sarcoptiformes</taxon>
        <taxon>Astigmata</taxon>
        <taxon>Psoroptidia</taxon>
        <taxon>Sarcoptoidea</taxon>
        <taxon>Sarcoptidae</taxon>
        <taxon>Sarcoptinae</taxon>
        <taxon>Sarcoptes</taxon>
    </lineage>
</organism>
<dbReference type="AlphaFoldDB" id="A0A132AL12"/>
<dbReference type="SUPFAM" id="SSF50447">
    <property type="entry name" value="Translation proteins"/>
    <property type="match status" value="1"/>
</dbReference>
<keyword evidence="5" id="KW-0378">Hydrolase</keyword>
<dbReference type="GO" id="GO:0005850">
    <property type="term" value="C:eukaryotic translation initiation factor 2 complex"/>
    <property type="evidence" value="ECO:0007669"/>
    <property type="project" value="TreeGrafter"/>
</dbReference>
<dbReference type="EMBL" id="JXLN01017539">
    <property type="protein sequence ID" value="KPM11613.1"/>
    <property type="molecule type" value="Genomic_DNA"/>
</dbReference>
<protein>
    <recommendedName>
        <fullName evidence="2">protein-synthesizing GTPase</fullName>
        <ecNumber evidence="2">3.6.5.3</ecNumber>
    </recommendedName>
</protein>
<dbReference type="FunFam" id="3.40.50.300:FF:000065">
    <property type="entry name" value="Eukaryotic translation initiation factor 2 subunit gamma"/>
    <property type="match status" value="1"/>
</dbReference>
<dbReference type="InterPro" id="IPR000795">
    <property type="entry name" value="T_Tr_GTP-bd_dom"/>
</dbReference>
<keyword evidence="6" id="KW-0648">Protein biosynthesis</keyword>
<dbReference type="PROSITE" id="PS51722">
    <property type="entry name" value="G_TR_2"/>
    <property type="match status" value="1"/>
</dbReference>
<dbReference type="OMA" id="NIGMVGH"/>
<dbReference type="Pfam" id="PF00009">
    <property type="entry name" value="GTP_EFTU"/>
    <property type="match status" value="1"/>
</dbReference>
<dbReference type="Pfam" id="PF03144">
    <property type="entry name" value="GTP_EFTU_D2"/>
    <property type="match status" value="1"/>
</dbReference>
<evidence type="ECO:0000256" key="1">
    <source>
        <dbReference type="ARBA" id="ARBA00007249"/>
    </source>
</evidence>
<dbReference type="OrthoDB" id="1045173at2759"/>
<evidence type="ECO:0000256" key="4">
    <source>
        <dbReference type="ARBA" id="ARBA00022741"/>
    </source>
</evidence>
<dbReference type="InterPro" id="IPR004161">
    <property type="entry name" value="EFTu-like_2"/>
</dbReference>
<dbReference type="InterPro" id="IPR015256">
    <property type="entry name" value="eIF2g_C"/>
</dbReference>
<keyword evidence="7" id="KW-0342">GTP-binding</keyword>
<dbReference type="SUPFAM" id="SSF50465">
    <property type="entry name" value="EF-Tu/eEF-1alpha/eIF2-gamma C-terminal domain"/>
    <property type="match status" value="1"/>
</dbReference>
<evidence type="ECO:0000313" key="10">
    <source>
        <dbReference type="Proteomes" id="UP000616769"/>
    </source>
</evidence>
<dbReference type="FunFam" id="2.40.30.10:FF:000011">
    <property type="entry name" value="Eukaryotic translation initiation factor 2 subunit gamma"/>
    <property type="match status" value="1"/>
</dbReference>
<dbReference type="GO" id="GO:0001731">
    <property type="term" value="P:formation of translation preinitiation complex"/>
    <property type="evidence" value="ECO:0007669"/>
    <property type="project" value="TreeGrafter"/>
</dbReference>
<dbReference type="GO" id="GO:0000049">
    <property type="term" value="F:tRNA binding"/>
    <property type="evidence" value="ECO:0007669"/>
    <property type="project" value="InterPro"/>
</dbReference>
<evidence type="ECO:0000256" key="7">
    <source>
        <dbReference type="ARBA" id="ARBA00023134"/>
    </source>
</evidence>
<dbReference type="PANTHER" id="PTHR42854:SF3">
    <property type="entry name" value="EUKARYOTIC TRANSLATION INITIATION FACTOR 2 SUBUNIT 3-RELATED"/>
    <property type="match status" value="1"/>
</dbReference>
<evidence type="ECO:0000313" key="9">
    <source>
        <dbReference type="EMBL" id="KPM11613.1"/>
    </source>
</evidence>
<dbReference type="InterPro" id="IPR009001">
    <property type="entry name" value="Transl_elong_EF1A/Init_IF2_C"/>
</dbReference>
<sequence length="465" mass="50974">MSSSTTASSAHLKPQDLATLDISKLTALTPEVISRQATINIGTIGHVAHGKSTVVKAISGVQTVRFKNELERNITIKLGYANAKIFKCDHCPRPECFISASSNKEDEFKCERADCQGKYRLLRHVSFVDCPGHDILMATMLNGAAVMDAALVLIAANESCPQPQTSEHLAAVEIMRLKHLLLLQNKIDLVKESQAKAQEEEIRKFIQGTVAEGCPIIPISAQLKYNINVLCEYIVKKIPIPDRDFISPPRLIIIRSFDVNKPGSEVEDIKGGVAGGSILKGVLTVGMEIEVRPGIIDKNDNHVIQCYPIRSKIVSLYADQNDLQYAVPGGLIGVGTKIDPMLTRGDRMVGHVLGAVGTLPDIYVEIEITCFLLRRLLGVRTEGDKKGAKVQKLAKNEVLMLNIGSLSTGGKVIAIRGDMAKILLYTPVCIEIGEKIALSRRVDRHWRLIGWAKILRGQATKPLER</sequence>
<evidence type="ECO:0000256" key="8">
    <source>
        <dbReference type="ARBA" id="ARBA00048107"/>
    </source>
</evidence>
<dbReference type="GO" id="GO:0003924">
    <property type="term" value="F:GTPase activity"/>
    <property type="evidence" value="ECO:0007669"/>
    <property type="project" value="InterPro"/>
</dbReference>
<comment type="similarity">
    <text evidence="1">Belongs to the TRAFAC class translation factor GTPase superfamily. Classic translation factor GTPase family. EF-Tu/EF-1A subfamily.</text>
</comment>
<dbReference type="NCBIfam" id="NF003077">
    <property type="entry name" value="PRK04000.1"/>
    <property type="match status" value="1"/>
</dbReference>
<dbReference type="GO" id="GO:0005525">
    <property type="term" value="F:GTP binding"/>
    <property type="evidence" value="ECO:0007669"/>
    <property type="project" value="UniProtKB-KW"/>
</dbReference>
<dbReference type="GO" id="GO:0003743">
    <property type="term" value="F:translation initiation factor activity"/>
    <property type="evidence" value="ECO:0007669"/>
    <property type="project" value="UniProtKB-KW"/>
</dbReference>
<dbReference type="Pfam" id="PF09173">
    <property type="entry name" value="eIF2_C"/>
    <property type="match status" value="1"/>
</dbReference>
<dbReference type="PRINTS" id="PR00315">
    <property type="entry name" value="ELONGATNFCT"/>
</dbReference>
<proteinExistence type="inferred from homology"/>
<gene>
    <name evidence="9" type="ORF">QR98_0101860</name>
</gene>
<dbReference type="Gene3D" id="3.40.50.300">
    <property type="entry name" value="P-loop containing nucleotide triphosphate hydrolases"/>
    <property type="match status" value="1"/>
</dbReference>
<evidence type="ECO:0000256" key="5">
    <source>
        <dbReference type="ARBA" id="ARBA00022801"/>
    </source>
</evidence>
<evidence type="ECO:0000256" key="3">
    <source>
        <dbReference type="ARBA" id="ARBA00022540"/>
    </source>
</evidence>